<dbReference type="Proteomes" id="UP000434409">
    <property type="component" value="Unassembled WGS sequence"/>
</dbReference>
<organism evidence="2 3">
    <name type="scientific">Suipraeoptans intestinalis</name>
    <dbReference type="NCBI Taxonomy" id="2606628"/>
    <lineage>
        <taxon>Bacteria</taxon>
        <taxon>Bacillati</taxon>
        <taxon>Bacillota</taxon>
        <taxon>Clostridia</taxon>
        <taxon>Lachnospirales</taxon>
        <taxon>Lachnospiraceae</taxon>
        <taxon>Suipraeoptans</taxon>
    </lineage>
</organism>
<accession>A0A6N7UU40</accession>
<comment type="caution">
    <text evidence="2">The sequence shown here is derived from an EMBL/GenBank/DDBJ whole genome shotgun (WGS) entry which is preliminary data.</text>
</comment>
<keyword evidence="1" id="KW-0812">Transmembrane</keyword>
<dbReference type="GO" id="GO:0005886">
    <property type="term" value="C:plasma membrane"/>
    <property type="evidence" value="ECO:0007669"/>
    <property type="project" value="UniProtKB-SubCell"/>
</dbReference>
<keyword evidence="1" id="KW-1133">Transmembrane helix</keyword>
<dbReference type="GO" id="GO:0140359">
    <property type="term" value="F:ABC-type transporter activity"/>
    <property type="evidence" value="ECO:0007669"/>
    <property type="project" value="InterPro"/>
</dbReference>
<evidence type="ECO:0000256" key="1">
    <source>
        <dbReference type="SAM" id="Phobius"/>
    </source>
</evidence>
<gene>
    <name evidence="2" type="ORF">FYJ34_11920</name>
</gene>
<dbReference type="PANTHER" id="PTHR43471">
    <property type="entry name" value="ABC TRANSPORTER PERMEASE"/>
    <property type="match status" value="1"/>
</dbReference>
<proteinExistence type="predicted"/>
<feature type="transmembrane region" description="Helical" evidence="1">
    <location>
        <begin position="52"/>
        <end position="74"/>
    </location>
</feature>
<dbReference type="AlphaFoldDB" id="A0A6N7UU40"/>
<protein>
    <submittedName>
        <fullName evidence="2">ABC transporter permease subunit</fullName>
    </submittedName>
</protein>
<reference evidence="2 3" key="1">
    <citation type="submission" date="2019-08" db="EMBL/GenBank/DDBJ databases">
        <title>In-depth cultivation of the pig gut microbiome towards novel bacterial diversity and tailored functional studies.</title>
        <authorList>
            <person name="Wylensek D."/>
            <person name="Hitch T.C.A."/>
            <person name="Clavel T."/>
        </authorList>
    </citation>
    <scope>NUCLEOTIDE SEQUENCE [LARGE SCALE GENOMIC DNA]</scope>
    <source>
        <strain evidence="2 3">68-1-5</strain>
    </source>
</reference>
<keyword evidence="1" id="KW-0472">Membrane</keyword>
<evidence type="ECO:0000313" key="2">
    <source>
        <dbReference type="EMBL" id="MSR94884.1"/>
    </source>
</evidence>
<keyword evidence="3" id="KW-1185">Reference proteome</keyword>
<evidence type="ECO:0000313" key="3">
    <source>
        <dbReference type="Proteomes" id="UP000434409"/>
    </source>
</evidence>
<feature type="transmembrane region" description="Helical" evidence="1">
    <location>
        <begin position="94"/>
        <end position="120"/>
    </location>
</feature>
<dbReference type="PANTHER" id="PTHR43471:SF3">
    <property type="entry name" value="ABC TRANSPORTER PERMEASE PROTEIN NATB"/>
    <property type="match status" value="1"/>
</dbReference>
<name>A0A6N7UU40_9FIRM</name>
<sequence>MKTMLESYRQTLLVERVEDLRQLTVFEVNTDNSQMYIQDKAKATGKMAGTMLPYFVTVFLFAGAMGIGTDMIAGEKERGTMYSLLVTPIQRSSIVLGKVFSLMTISGISAIVYVTALAVAANTIFKDKLSEQTSTWIFRRGRSLCWSTAIVYVLPVFYHHCTDLCVCKDGERSRNLYYAGLYAGADHRSDLHVFNRKTPGKLWFVPFYNNAMAIQGIMSQEITLFQYGITVAENHH</sequence>
<dbReference type="Pfam" id="PF12679">
    <property type="entry name" value="ABC2_membrane_2"/>
    <property type="match status" value="1"/>
</dbReference>
<dbReference type="EMBL" id="VULY01000034">
    <property type="protein sequence ID" value="MSR94884.1"/>
    <property type="molecule type" value="Genomic_DNA"/>
</dbReference>